<protein>
    <recommendedName>
        <fullName evidence="4">Release factor glutamine methyltransferase</fullName>
        <shortName evidence="4">RF MTase</shortName>
        <ecNumber evidence="4">2.1.1.297</ecNumber>
    </recommendedName>
    <alternativeName>
        <fullName evidence="4">N5-glutamine methyltransferase PrmC</fullName>
    </alternativeName>
    <alternativeName>
        <fullName evidence="4">Protein-(glutamine-N5) MTase PrmC</fullName>
    </alternativeName>
    <alternativeName>
        <fullName evidence="4">Protein-glutamine N-methyltransferase PrmC</fullName>
    </alternativeName>
</protein>
<dbReference type="AlphaFoldDB" id="A1BHL4"/>
<dbReference type="NCBIfam" id="TIGR00536">
    <property type="entry name" value="hemK_fam"/>
    <property type="match status" value="1"/>
</dbReference>
<evidence type="ECO:0000259" key="6">
    <source>
        <dbReference type="Pfam" id="PF17827"/>
    </source>
</evidence>
<reference evidence="7 8" key="1">
    <citation type="submission" date="2006-12" db="EMBL/GenBank/DDBJ databases">
        <title>Complete sequence of Chlorobium phaeobacteroides DSM 266.</title>
        <authorList>
            <consortium name="US DOE Joint Genome Institute"/>
            <person name="Copeland A."/>
            <person name="Lucas S."/>
            <person name="Lapidus A."/>
            <person name="Barry K."/>
            <person name="Detter J.C."/>
            <person name="Glavina del Rio T."/>
            <person name="Hammon N."/>
            <person name="Israni S."/>
            <person name="Pitluck S."/>
            <person name="Goltsman E."/>
            <person name="Schmutz J."/>
            <person name="Larimer F."/>
            <person name="Land M."/>
            <person name="Hauser L."/>
            <person name="Mikhailova N."/>
            <person name="Li T."/>
            <person name="Overmann J."/>
            <person name="Bryant D.A."/>
            <person name="Richardson P."/>
        </authorList>
    </citation>
    <scope>NUCLEOTIDE SEQUENCE [LARGE SCALE GENOMIC DNA]</scope>
    <source>
        <strain evidence="7 8">DSM 266</strain>
    </source>
</reference>
<dbReference type="PANTHER" id="PTHR18895:SF74">
    <property type="entry name" value="MTRF1L RELEASE FACTOR GLUTAMINE METHYLTRANSFERASE"/>
    <property type="match status" value="1"/>
</dbReference>
<feature type="binding site" evidence="4">
    <location>
        <begin position="137"/>
        <end position="141"/>
    </location>
    <ligand>
        <name>S-adenosyl-L-methionine</name>
        <dbReference type="ChEBI" id="CHEBI:59789"/>
    </ligand>
</feature>
<name>A1BHL4_CHLPD</name>
<gene>
    <name evidence="4" type="primary">prmC</name>
    <name evidence="7" type="ordered locus">Cpha266_1875</name>
</gene>
<proteinExistence type="inferred from homology"/>
<comment type="caution">
    <text evidence="4">Lacks conserved residue(s) required for the propagation of feature annotation.</text>
</comment>
<dbReference type="EC" id="2.1.1.297" evidence="4"/>
<dbReference type="InterPro" id="IPR025714">
    <property type="entry name" value="Methyltranfer_dom"/>
</dbReference>
<keyword evidence="8" id="KW-1185">Reference proteome</keyword>
<sequence length="301" mass="33090">MIEQGRGTKEWQVVELLKTTTAFFVQKQVDEARISAELLLASVLGLDRLGLYLNHNRPVYPGELEAFRALCRQRLEGKPVQYITGEQFFYGLPFFVDKRVLIPRPETELLVEHALEFLGHVSAADVSEAALHLLDIGTGSGCIAVTLASRLPCLMVTAIDISTEALVVARNNAERHGVADRIRFLHADLFSLPDERGLSAPFDVIVSNPPYIAEDEWAGLQPEVRLFEPQLALTTRDGIECYHAVAEVAPSLLKSGGMLCFESHADAALKVAGIMERWGFSSVAVMKDYSGLDRVVSGKIG</sequence>
<dbReference type="HAMAP" id="MF_02126">
    <property type="entry name" value="RF_methyltr_PrmC"/>
    <property type="match status" value="1"/>
</dbReference>
<dbReference type="PANTHER" id="PTHR18895">
    <property type="entry name" value="HEMK METHYLTRANSFERASE"/>
    <property type="match status" value="1"/>
</dbReference>
<dbReference type="InterPro" id="IPR002052">
    <property type="entry name" value="DNA_methylase_N6_adenine_CS"/>
</dbReference>
<organism evidence="7 8">
    <name type="scientific">Chlorobium phaeobacteroides (strain DSM 266 / SMG 266 / 2430)</name>
    <dbReference type="NCBI Taxonomy" id="290317"/>
    <lineage>
        <taxon>Bacteria</taxon>
        <taxon>Pseudomonadati</taxon>
        <taxon>Chlorobiota</taxon>
        <taxon>Chlorobiia</taxon>
        <taxon>Chlorobiales</taxon>
        <taxon>Chlorobiaceae</taxon>
        <taxon>Chlorobium/Pelodictyon group</taxon>
        <taxon>Chlorobium</taxon>
    </lineage>
</organism>
<accession>A1BHL4</accession>
<evidence type="ECO:0000256" key="1">
    <source>
        <dbReference type="ARBA" id="ARBA00022603"/>
    </source>
</evidence>
<feature type="domain" description="Release factor glutamine methyltransferase N-terminal" evidence="6">
    <location>
        <begin position="15"/>
        <end position="85"/>
    </location>
</feature>
<dbReference type="InterPro" id="IPR040758">
    <property type="entry name" value="PrmC_N"/>
</dbReference>
<evidence type="ECO:0000313" key="7">
    <source>
        <dbReference type="EMBL" id="ABL65891.1"/>
    </source>
</evidence>
<feature type="binding site" evidence="4">
    <location>
        <position position="208"/>
    </location>
    <ligand>
        <name>S-adenosyl-L-methionine</name>
        <dbReference type="ChEBI" id="CHEBI:59789"/>
    </ligand>
</feature>
<keyword evidence="3 4" id="KW-0949">S-adenosyl-L-methionine</keyword>
<dbReference type="Pfam" id="PF17827">
    <property type="entry name" value="PrmC_N"/>
    <property type="match status" value="1"/>
</dbReference>
<dbReference type="KEGG" id="cph:Cpha266_1875"/>
<dbReference type="Gene3D" id="1.10.8.10">
    <property type="entry name" value="DNA helicase RuvA subunit, C-terminal domain"/>
    <property type="match status" value="1"/>
</dbReference>
<keyword evidence="2 4" id="KW-0808">Transferase</keyword>
<evidence type="ECO:0000256" key="4">
    <source>
        <dbReference type="HAMAP-Rule" id="MF_02126"/>
    </source>
</evidence>
<keyword evidence="1 4" id="KW-0489">Methyltransferase</keyword>
<dbReference type="RefSeq" id="WP_011745698.1">
    <property type="nucleotide sequence ID" value="NC_008639.1"/>
</dbReference>
<dbReference type="InterPro" id="IPR029063">
    <property type="entry name" value="SAM-dependent_MTases_sf"/>
</dbReference>
<dbReference type="GO" id="GO:0032259">
    <property type="term" value="P:methylation"/>
    <property type="evidence" value="ECO:0007669"/>
    <property type="project" value="UniProtKB-KW"/>
</dbReference>
<comment type="similarity">
    <text evidence="4">Belongs to the protein N5-glutamine methyltransferase family. PrmC subfamily.</text>
</comment>
<dbReference type="eggNOG" id="COG2890">
    <property type="taxonomic scope" value="Bacteria"/>
</dbReference>
<dbReference type="PROSITE" id="PS00092">
    <property type="entry name" value="N6_MTASE"/>
    <property type="match status" value="1"/>
</dbReference>
<dbReference type="Proteomes" id="UP000008701">
    <property type="component" value="Chromosome"/>
</dbReference>
<feature type="domain" description="Methyltransferase" evidence="5">
    <location>
        <begin position="129"/>
        <end position="269"/>
    </location>
</feature>
<dbReference type="GO" id="GO:0003676">
    <property type="term" value="F:nucleic acid binding"/>
    <property type="evidence" value="ECO:0007669"/>
    <property type="project" value="InterPro"/>
</dbReference>
<dbReference type="InterPro" id="IPR004556">
    <property type="entry name" value="HemK-like"/>
</dbReference>
<evidence type="ECO:0000256" key="3">
    <source>
        <dbReference type="ARBA" id="ARBA00022691"/>
    </source>
</evidence>
<dbReference type="InterPro" id="IPR050320">
    <property type="entry name" value="N5-glutamine_MTase"/>
</dbReference>
<comment type="catalytic activity">
    <reaction evidence="4">
        <text>L-glutaminyl-[peptide chain release factor] + S-adenosyl-L-methionine = N(5)-methyl-L-glutaminyl-[peptide chain release factor] + S-adenosyl-L-homocysteine + H(+)</text>
        <dbReference type="Rhea" id="RHEA:42896"/>
        <dbReference type="Rhea" id="RHEA-COMP:10271"/>
        <dbReference type="Rhea" id="RHEA-COMP:10272"/>
        <dbReference type="ChEBI" id="CHEBI:15378"/>
        <dbReference type="ChEBI" id="CHEBI:30011"/>
        <dbReference type="ChEBI" id="CHEBI:57856"/>
        <dbReference type="ChEBI" id="CHEBI:59789"/>
        <dbReference type="ChEBI" id="CHEBI:61891"/>
        <dbReference type="EC" id="2.1.1.297"/>
    </reaction>
</comment>
<evidence type="ECO:0000259" key="5">
    <source>
        <dbReference type="Pfam" id="PF13847"/>
    </source>
</evidence>
<feature type="binding site" evidence="4">
    <location>
        <begin position="208"/>
        <end position="211"/>
    </location>
    <ligand>
        <name>substrate</name>
    </ligand>
</feature>
<dbReference type="GO" id="GO:0102559">
    <property type="term" value="F:peptide chain release factor N(5)-glutamine methyltransferase activity"/>
    <property type="evidence" value="ECO:0007669"/>
    <property type="project" value="UniProtKB-EC"/>
</dbReference>
<dbReference type="STRING" id="290317.Cpha266_1875"/>
<dbReference type="InterPro" id="IPR019874">
    <property type="entry name" value="RF_methyltr_PrmC"/>
</dbReference>
<evidence type="ECO:0000313" key="8">
    <source>
        <dbReference type="Proteomes" id="UP000008701"/>
    </source>
</evidence>
<dbReference type="Gene3D" id="3.40.50.150">
    <property type="entry name" value="Vaccinia Virus protein VP39"/>
    <property type="match status" value="1"/>
</dbReference>
<dbReference type="OrthoDB" id="9800643at2"/>
<comment type="function">
    <text evidence="4">Methylates the class 1 translation termination release factors RF1/PrfA and RF2/PrfB on the glutamine residue of the universally conserved GGQ motif.</text>
</comment>
<evidence type="ECO:0000256" key="2">
    <source>
        <dbReference type="ARBA" id="ARBA00022679"/>
    </source>
</evidence>
<dbReference type="EMBL" id="CP000492">
    <property type="protein sequence ID" value="ABL65891.1"/>
    <property type="molecule type" value="Genomic_DNA"/>
</dbReference>
<dbReference type="SUPFAM" id="SSF53335">
    <property type="entry name" value="S-adenosyl-L-methionine-dependent methyltransferases"/>
    <property type="match status" value="1"/>
</dbReference>
<dbReference type="CDD" id="cd02440">
    <property type="entry name" value="AdoMet_MTases"/>
    <property type="match status" value="1"/>
</dbReference>
<dbReference type="Pfam" id="PF13847">
    <property type="entry name" value="Methyltransf_31"/>
    <property type="match status" value="1"/>
</dbReference>
<feature type="binding site" evidence="4">
    <location>
        <position position="160"/>
    </location>
    <ligand>
        <name>S-adenosyl-L-methionine</name>
        <dbReference type="ChEBI" id="CHEBI:59789"/>
    </ligand>
</feature>
<dbReference type="HOGENOM" id="CLU_018398_3_1_10"/>
<dbReference type="NCBIfam" id="TIGR03534">
    <property type="entry name" value="RF_mod_PrmC"/>
    <property type="match status" value="1"/>
</dbReference>